<dbReference type="EMBL" id="JBFOLK010000008">
    <property type="protein sequence ID" value="KAL2492491.1"/>
    <property type="molecule type" value="Genomic_DNA"/>
</dbReference>
<proteinExistence type="predicted"/>
<name>A0ABD1RVM7_9LAMI</name>
<feature type="compositionally biased region" description="Pro residues" evidence="1">
    <location>
        <begin position="109"/>
        <end position="119"/>
    </location>
</feature>
<gene>
    <name evidence="2" type="ORF">Adt_28119</name>
</gene>
<protein>
    <submittedName>
        <fullName evidence="2">Uncharacterized protein</fullName>
    </submittedName>
</protein>
<evidence type="ECO:0000256" key="1">
    <source>
        <dbReference type="SAM" id="MobiDB-lite"/>
    </source>
</evidence>
<dbReference type="Proteomes" id="UP001604336">
    <property type="component" value="Unassembled WGS sequence"/>
</dbReference>
<keyword evidence="3" id="KW-1185">Reference proteome</keyword>
<sequence length="146" mass="16149">MDSFTDGLPLHGSLLYSMPLAVNEHNVVLKVLGERKGTPACSWMGSEGHFPLSHLSTMTLRGPIPVAVNLLKASNALKSKMETYMQQINEFITQFTSNLQSVMPGIQLPTPPPPPPPLSPMHEEELDSSNDENYLSDLYSFSVYLF</sequence>
<accession>A0ABD1RVM7</accession>
<dbReference type="AlphaFoldDB" id="A0ABD1RVM7"/>
<comment type="caution">
    <text evidence="2">The sequence shown here is derived from an EMBL/GenBank/DDBJ whole genome shotgun (WGS) entry which is preliminary data.</text>
</comment>
<reference evidence="3" key="1">
    <citation type="submission" date="2024-07" db="EMBL/GenBank/DDBJ databases">
        <title>Two chromosome-level genome assemblies of Korean endemic species Abeliophyllum distichum and Forsythia ovata (Oleaceae).</title>
        <authorList>
            <person name="Jang H."/>
        </authorList>
    </citation>
    <scope>NUCLEOTIDE SEQUENCE [LARGE SCALE GENOMIC DNA]</scope>
</reference>
<feature type="region of interest" description="Disordered" evidence="1">
    <location>
        <begin position="108"/>
        <end position="127"/>
    </location>
</feature>
<evidence type="ECO:0000313" key="3">
    <source>
        <dbReference type="Proteomes" id="UP001604336"/>
    </source>
</evidence>
<organism evidence="2 3">
    <name type="scientific">Abeliophyllum distichum</name>
    <dbReference type="NCBI Taxonomy" id="126358"/>
    <lineage>
        <taxon>Eukaryota</taxon>
        <taxon>Viridiplantae</taxon>
        <taxon>Streptophyta</taxon>
        <taxon>Embryophyta</taxon>
        <taxon>Tracheophyta</taxon>
        <taxon>Spermatophyta</taxon>
        <taxon>Magnoliopsida</taxon>
        <taxon>eudicotyledons</taxon>
        <taxon>Gunneridae</taxon>
        <taxon>Pentapetalae</taxon>
        <taxon>asterids</taxon>
        <taxon>lamiids</taxon>
        <taxon>Lamiales</taxon>
        <taxon>Oleaceae</taxon>
        <taxon>Forsythieae</taxon>
        <taxon>Abeliophyllum</taxon>
    </lineage>
</organism>
<evidence type="ECO:0000313" key="2">
    <source>
        <dbReference type="EMBL" id="KAL2492491.1"/>
    </source>
</evidence>